<keyword evidence="1" id="KW-1133">Transmembrane helix</keyword>
<feature type="transmembrane region" description="Helical" evidence="1">
    <location>
        <begin position="30"/>
        <end position="48"/>
    </location>
</feature>
<protein>
    <submittedName>
        <fullName evidence="2">Uncharacterized protein</fullName>
    </submittedName>
</protein>
<keyword evidence="1" id="KW-0812">Transmembrane</keyword>
<comment type="caution">
    <text evidence="2">The sequence shown here is derived from an EMBL/GenBank/DDBJ whole genome shotgun (WGS) entry which is preliminary data.</text>
</comment>
<dbReference type="RefSeq" id="WP_252815776.1">
    <property type="nucleotide sequence ID" value="NZ_JAMXQS010000001.1"/>
</dbReference>
<proteinExistence type="predicted"/>
<gene>
    <name evidence="2" type="ORF">NGM99_02975</name>
</gene>
<name>A0ABT1C1Q3_9HYPH</name>
<dbReference type="Proteomes" id="UP001205906">
    <property type="component" value="Unassembled WGS sequence"/>
</dbReference>
<evidence type="ECO:0000256" key="1">
    <source>
        <dbReference type="SAM" id="Phobius"/>
    </source>
</evidence>
<reference evidence="2 3" key="1">
    <citation type="submission" date="2022-06" db="EMBL/GenBank/DDBJ databases">
        <title>Mesorhizobium sp. strain RP14 Genome sequencing and assembly.</title>
        <authorList>
            <person name="Kim I."/>
        </authorList>
    </citation>
    <scope>NUCLEOTIDE SEQUENCE [LARGE SCALE GENOMIC DNA]</scope>
    <source>
        <strain evidence="3">RP14(2022)</strain>
    </source>
</reference>
<keyword evidence="1" id="KW-0472">Membrane</keyword>
<evidence type="ECO:0000313" key="2">
    <source>
        <dbReference type="EMBL" id="MCO6048750.1"/>
    </source>
</evidence>
<keyword evidence="3" id="KW-1185">Reference proteome</keyword>
<evidence type="ECO:0000313" key="3">
    <source>
        <dbReference type="Proteomes" id="UP001205906"/>
    </source>
</evidence>
<sequence>MIGFVFLGLLVLVVWVLGIAAWRWTLNREIDWRGVAFAAGFVALAFWLRDLTGMG</sequence>
<organism evidence="2 3">
    <name type="scientific">Mesorhizobium liriopis</name>
    <dbReference type="NCBI Taxonomy" id="2953882"/>
    <lineage>
        <taxon>Bacteria</taxon>
        <taxon>Pseudomonadati</taxon>
        <taxon>Pseudomonadota</taxon>
        <taxon>Alphaproteobacteria</taxon>
        <taxon>Hyphomicrobiales</taxon>
        <taxon>Phyllobacteriaceae</taxon>
        <taxon>Mesorhizobium</taxon>
    </lineage>
</organism>
<accession>A0ABT1C1Q3</accession>
<dbReference type="EMBL" id="JAMXQS010000001">
    <property type="protein sequence ID" value="MCO6048750.1"/>
    <property type="molecule type" value="Genomic_DNA"/>
</dbReference>